<evidence type="ECO:0000256" key="6">
    <source>
        <dbReference type="ARBA" id="ARBA00048539"/>
    </source>
</evidence>
<dbReference type="GO" id="GO:0005737">
    <property type="term" value="C:cytoplasm"/>
    <property type="evidence" value="ECO:0007669"/>
    <property type="project" value="UniProtKB-SubCell"/>
</dbReference>
<keyword evidence="2 7" id="KW-0436">Ligase</keyword>
<dbReference type="InterPro" id="IPR011063">
    <property type="entry name" value="TilS/TtcA_N"/>
</dbReference>
<dbReference type="InterPro" id="IPR015262">
    <property type="entry name" value="tRNA_Ile_lys_synt_subst-bd"/>
</dbReference>
<reference evidence="10 11" key="1">
    <citation type="submission" date="2019-12" db="EMBL/GenBank/DDBJ databases">
        <title>Auraticoccus cholistani sp. nov., an actinomycete isolated from soil of Cholistan desert.</title>
        <authorList>
            <person name="Cheema M.T."/>
        </authorList>
    </citation>
    <scope>NUCLEOTIDE SEQUENCE [LARGE SCALE GENOMIC DNA]</scope>
    <source>
        <strain evidence="10 11">F435</strain>
    </source>
</reference>
<evidence type="ECO:0000256" key="3">
    <source>
        <dbReference type="ARBA" id="ARBA00022694"/>
    </source>
</evidence>
<keyword evidence="3 7" id="KW-0819">tRNA processing</keyword>
<dbReference type="Pfam" id="PF09179">
    <property type="entry name" value="TilS"/>
    <property type="match status" value="1"/>
</dbReference>
<dbReference type="PANTHER" id="PTHR43033:SF1">
    <property type="entry name" value="TRNA(ILE)-LYSIDINE SYNTHASE-RELATED"/>
    <property type="match status" value="1"/>
</dbReference>
<dbReference type="InterPro" id="IPR012094">
    <property type="entry name" value="tRNA_Ile_lys_synt"/>
</dbReference>
<dbReference type="InterPro" id="IPR012795">
    <property type="entry name" value="tRNA_Ile_lys_synt_N"/>
</dbReference>
<protein>
    <recommendedName>
        <fullName evidence="7">tRNA(Ile)-lysidine synthase</fullName>
        <ecNumber evidence="7">6.3.4.19</ecNumber>
    </recommendedName>
    <alternativeName>
        <fullName evidence="7">tRNA(Ile)-2-lysyl-cytidine synthase</fullName>
    </alternativeName>
    <alternativeName>
        <fullName evidence="7">tRNA(Ile)-lysidine synthetase</fullName>
    </alternativeName>
</protein>
<keyword evidence="5 7" id="KW-0067">ATP-binding</keyword>
<comment type="catalytic activity">
    <reaction evidence="6 7">
        <text>cytidine(34) in tRNA(Ile2) + L-lysine + ATP = lysidine(34) in tRNA(Ile2) + AMP + diphosphate + H(+)</text>
        <dbReference type="Rhea" id="RHEA:43744"/>
        <dbReference type="Rhea" id="RHEA-COMP:10625"/>
        <dbReference type="Rhea" id="RHEA-COMP:10670"/>
        <dbReference type="ChEBI" id="CHEBI:15378"/>
        <dbReference type="ChEBI" id="CHEBI:30616"/>
        <dbReference type="ChEBI" id="CHEBI:32551"/>
        <dbReference type="ChEBI" id="CHEBI:33019"/>
        <dbReference type="ChEBI" id="CHEBI:82748"/>
        <dbReference type="ChEBI" id="CHEBI:83665"/>
        <dbReference type="ChEBI" id="CHEBI:456215"/>
        <dbReference type="EC" id="6.3.4.19"/>
    </reaction>
</comment>
<evidence type="ECO:0000256" key="1">
    <source>
        <dbReference type="ARBA" id="ARBA00022490"/>
    </source>
</evidence>
<dbReference type="InterPro" id="IPR014729">
    <property type="entry name" value="Rossmann-like_a/b/a_fold"/>
</dbReference>
<evidence type="ECO:0000256" key="7">
    <source>
        <dbReference type="HAMAP-Rule" id="MF_01161"/>
    </source>
</evidence>
<dbReference type="RefSeq" id="WP_331714800.1">
    <property type="nucleotide sequence ID" value="NZ_WPCU01000009.1"/>
</dbReference>
<keyword evidence="11" id="KW-1185">Reference proteome</keyword>
<comment type="similarity">
    <text evidence="7">Belongs to the tRNA(Ile)-lysidine synthase family.</text>
</comment>
<comment type="function">
    <text evidence="7">Ligates lysine onto the cytidine present at position 34 of the AUA codon-specific tRNA(Ile) that contains the anticodon CAU, in an ATP-dependent manner. Cytidine is converted to lysidine, thus changing the amino acid specificity of the tRNA from methionine to isoleucine.</text>
</comment>
<sequence>MARRALGPATLRVAVAVRRALAEHAPGGQPLLVACSGGADSLALAAGVAEAVRQQPRPARVLVVDHGLQPGSAEAAADAVGRCRGLGLPGTVVRVRVEGPGGPEASARDARHRALLAEAGVDDAVVLLGHTLDDQAEQVLLGLARGSGPRSLAGMAVRRGPLLRPLLGLRRADTEACCRELGLQPWQDPTNADPALTRARVRHRVLPLLEAELGPGLAEALARTADLCRRDAEALDELAGRHRTEAEPLCADLLPLPPAVRHRVLRRWLLERGARQPGHDHVLAVDALLTSWRGQGPIDVPGVRVRRRDGRLTTS</sequence>
<dbReference type="SUPFAM" id="SSF52402">
    <property type="entry name" value="Adenine nucleotide alpha hydrolases-like"/>
    <property type="match status" value="1"/>
</dbReference>
<evidence type="ECO:0000256" key="5">
    <source>
        <dbReference type="ARBA" id="ARBA00022840"/>
    </source>
</evidence>
<evidence type="ECO:0000256" key="4">
    <source>
        <dbReference type="ARBA" id="ARBA00022741"/>
    </source>
</evidence>
<dbReference type="Proteomes" id="UP000435304">
    <property type="component" value="Unassembled WGS sequence"/>
</dbReference>
<comment type="caution">
    <text evidence="10">The sequence shown here is derived from an EMBL/GenBank/DDBJ whole genome shotgun (WGS) entry which is preliminary data.</text>
</comment>
<comment type="subcellular location">
    <subcellularLocation>
        <location evidence="7">Cytoplasm</location>
    </subcellularLocation>
</comment>
<dbReference type="PROSITE" id="PS51257">
    <property type="entry name" value="PROKAR_LIPOPROTEIN"/>
    <property type="match status" value="1"/>
</dbReference>
<evidence type="ECO:0000313" key="10">
    <source>
        <dbReference type="EMBL" id="MVA76979.1"/>
    </source>
</evidence>
<evidence type="ECO:0000259" key="8">
    <source>
        <dbReference type="Pfam" id="PF01171"/>
    </source>
</evidence>
<dbReference type="GO" id="GO:0005524">
    <property type="term" value="F:ATP binding"/>
    <property type="evidence" value="ECO:0007669"/>
    <property type="project" value="UniProtKB-UniRule"/>
</dbReference>
<dbReference type="NCBIfam" id="TIGR02432">
    <property type="entry name" value="lysidine_TilS_N"/>
    <property type="match status" value="1"/>
</dbReference>
<evidence type="ECO:0000256" key="2">
    <source>
        <dbReference type="ARBA" id="ARBA00022598"/>
    </source>
</evidence>
<keyword evidence="4 7" id="KW-0547">Nucleotide-binding</keyword>
<name>A0A6A9V185_9ACTN</name>
<dbReference type="CDD" id="cd01992">
    <property type="entry name" value="TilS_N"/>
    <property type="match status" value="1"/>
</dbReference>
<proteinExistence type="inferred from homology"/>
<evidence type="ECO:0000313" key="11">
    <source>
        <dbReference type="Proteomes" id="UP000435304"/>
    </source>
</evidence>
<dbReference type="Pfam" id="PF01171">
    <property type="entry name" value="ATP_bind_3"/>
    <property type="match status" value="1"/>
</dbReference>
<dbReference type="EC" id="6.3.4.19" evidence="7"/>
<comment type="domain">
    <text evidence="7">The N-terminal region contains the highly conserved SGGXDS motif, predicted to be a P-loop motif involved in ATP binding.</text>
</comment>
<dbReference type="EMBL" id="WPCU01000009">
    <property type="protein sequence ID" value="MVA76979.1"/>
    <property type="molecule type" value="Genomic_DNA"/>
</dbReference>
<feature type="binding site" evidence="7">
    <location>
        <begin position="36"/>
        <end position="41"/>
    </location>
    <ligand>
        <name>ATP</name>
        <dbReference type="ChEBI" id="CHEBI:30616"/>
    </ligand>
</feature>
<gene>
    <name evidence="7 10" type="primary">tilS</name>
    <name evidence="10" type="ORF">GC722_13235</name>
</gene>
<dbReference type="SUPFAM" id="SSF82829">
    <property type="entry name" value="MesJ substrate recognition domain-like"/>
    <property type="match status" value="1"/>
</dbReference>
<dbReference type="GO" id="GO:0006400">
    <property type="term" value="P:tRNA modification"/>
    <property type="evidence" value="ECO:0007669"/>
    <property type="project" value="UniProtKB-UniRule"/>
</dbReference>
<organism evidence="10 11">
    <name type="scientific">Auraticoccus cholistanensis</name>
    <dbReference type="NCBI Taxonomy" id="2656650"/>
    <lineage>
        <taxon>Bacteria</taxon>
        <taxon>Bacillati</taxon>
        <taxon>Actinomycetota</taxon>
        <taxon>Actinomycetes</taxon>
        <taxon>Propionibacteriales</taxon>
        <taxon>Propionibacteriaceae</taxon>
        <taxon>Auraticoccus</taxon>
    </lineage>
</organism>
<accession>A0A6A9V185</accession>
<dbReference type="Gene3D" id="3.40.50.620">
    <property type="entry name" value="HUPs"/>
    <property type="match status" value="1"/>
</dbReference>
<dbReference type="HAMAP" id="MF_01161">
    <property type="entry name" value="tRNA_Ile_lys_synt"/>
    <property type="match status" value="1"/>
</dbReference>
<dbReference type="Gene3D" id="1.20.59.20">
    <property type="match status" value="1"/>
</dbReference>
<evidence type="ECO:0000259" key="9">
    <source>
        <dbReference type="Pfam" id="PF09179"/>
    </source>
</evidence>
<dbReference type="GO" id="GO:0032267">
    <property type="term" value="F:tRNA(Ile)-lysidine synthase activity"/>
    <property type="evidence" value="ECO:0007669"/>
    <property type="project" value="UniProtKB-EC"/>
</dbReference>
<keyword evidence="1 7" id="KW-0963">Cytoplasm</keyword>
<dbReference type="PANTHER" id="PTHR43033">
    <property type="entry name" value="TRNA(ILE)-LYSIDINE SYNTHASE-RELATED"/>
    <property type="match status" value="1"/>
</dbReference>
<feature type="domain" description="tRNA(Ile)-lysidine/2-thiocytidine synthase N-terminal" evidence="8">
    <location>
        <begin position="31"/>
        <end position="204"/>
    </location>
</feature>
<feature type="domain" description="tRNA(Ile)-lysidine synthase substrate-binding" evidence="9">
    <location>
        <begin position="250"/>
        <end position="312"/>
    </location>
</feature>
<dbReference type="AlphaFoldDB" id="A0A6A9V185"/>